<evidence type="ECO:0000256" key="4">
    <source>
        <dbReference type="ARBA" id="ARBA00023136"/>
    </source>
</evidence>
<dbReference type="Proteomes" id="UP000035642">
    <property type="component" value="Unassembled WGS sequence"/>
</dbReference>
<dbReference type="WBParaSite" id="ACAC_0000423901-mRNA-1">
    <property type="protein sequence ID" value="ACAC_0000423901-mRNA-1"/>
    <property type="gene ID" value="ACAC_0000423901"/>
</dbReference>
<dbReference type="STRING" id="6313.A0A0K0D2E4"/>
<evidence type="ECO:0000256" key="5">
    <source>
        <dbReference type="SAM" id="Phobius"/>
    </source>
</evidence>
<evidence type="ECO:0000313" key="7">
    <source>
        <dbReference type="WBParaSite" id="ACAC_0000423901-mRNA-1"/>
    </source>
</evidence>
<evidence type="ECO:0000256" key="2">
    <source>
        <dbReference type="ARBA" id="ARBA00022692"/>
    </source>
</evidence>
<keyword evidence="6" id="KW-1185">Reference proteome</keyword>
<keyword evidence="2 5" id="KW-0812">Transmembrane</keyword>
<dbReference type="Pfam" id="PF07690">
    <property type="entry name" value="MFS_1"/>
    <property type="match status" value="1"/>
</dbReference>
<dbReference type="InterPro" id="IPR036259">
    <property type="entry name" value="MFS_trans_sf"/>
</dbReference>
<feature type="transmembrane region" description="Helical" evidence="5">
    <location>
        <begin position="116"/>
        <end position="141"/>
    </location>
</feature>
<sequence>LFSGYYRFDILILLTYQLNHFFSVQQLFPIFLNHTPKTTCQGNRCYYVPKNKCVECPDCPDLCANATTPSAKAACVSEYSHAYYNFRPAFAQYFGVLIGNIILGWVADRIGRRKTYLVSLFIGIPALALSGFFNSIAAFYFLRALTGIGIAVCLFAGEWRLSSYLSAVISCVKLCIILFILPESHIWLRKKGRFAESEESRKRIAYISGMKFEPMPPPENKGELMEPEKAMSIVGVFREPHLRRNLLVLWVM</sequence>
<evidence type="ECO:0000256" key="3">
    <source>
        <dbReference type="ARBA" id="ARBA00022989"/>
    </source>
</evidence>
<dbReference type="SUPFAM" id="SSF103473">
    <property type="entry name" value="MFS general substrate transporter"/>
    <property type="match status" value="1"/>
</dbReference>
<name>A0A0K0D2E4_ANGCA</name>
<accession>A0A0K0D2E4</accession>
<keyword evidence="4 5" id="KW-0472">Membrane</keyword>
<comment type="subcellular location">
    <subcellularLocation>
        <location evidence="1">Membrane</location>
        <topology evidence="1">Multi-pass membrane protein</topology>
    </subcellularLocation>
</comment>
<feature type="transmembrane region" description="Helical" evidence="5">
    <location>
        <begin position="161"/>
        <end position="181"/>
    </location>
</feature>
<dbReference type="GO" id="GO:0016020">
    <property type="term" value="C:membrane"/>
    <property type="evidence" value="ECO:0007669"/>
    <property type="project" value="UniProtKB-SubCell"/>
</dbReference>
<dbReference type="AlphaFoldDB" id="A0A0K0D2E4"/>
<dbReference type="GO" id="GO:0022857">
    <property type="term" value="F:transmembrane transporter activity"/>
    <property type="evidence" value="ECO:0007669"/>
    <property type="project" value="InterPro"/>
</dbReference>
<proteinExistence type="predicted"/>
<keyword evidence="3 5" id="KW-1133">Transmembrane helix</keyword>
<evidence type="ECO:0000256" key="1">
    <source>
        <dbReference type="ARBA" id="ARBA00004141"/>
    </source>
</evidence>
<organism evidence="6 7">
    <name type="scientific">Angiostrongylus cantonensis</name>
    <name type="common">Rat lungworm</name>
    <dbReference type="NCBI Taxonomy" id="6313"/>
    <lineage>
        <taxon>Eukaryota</taxon>
        <taxon>Metazoa</taxon>
        <taxon>Ecdysozoa</taxon>
        <taxon>Nematoda</taxon>
        <taxon>Chromadorea</taxon>
        <taxon>Rhabditida</taxon>
        <taxon>Rhabditina</taxon>
        <taxon>Rhabditomorpha</taxon>
        <taxon>Strongyloidea</taxon>
        <taxon>Metastrongylidae</taxon>
        <taxon>Angiostrongylus</taxon>
    </lineage>
</organism>
<dbReference type="PANTHER" id="PTHR24064">
    <property type="entry name" value="SOLUTE CARRIER FAMILY 22 MEMBER"/>
    <property type="match status" value="1"/>
</dbReference>
<reference evidence="6" key="1">
    <citation type="submission" date="2012-09" db="EMBL/GenBank/DDBJ databases">
        <authorList>
            <person name="Martin A.A."/>
        </authorList>
    </citation>
    <scope>NUCLEOTIDE SEQUENCE</scope>
</reference>
<dbReference type="Gene3D" id="1.20.1250.20">
    <property type="entry name" value="MFS general substrate transporter like domains"/>
    <property type="match status" value="2"/>
</dbReference>
<evidence type="ECO:0000313" key="6">
    <source>
        <dbReference type="Proteomes" id="UP000035642"/>
    </source>
</evidence>
<reference evidence="7" key="2">
    <citation type="submission" date="2017-02" db="UniProtKB">
        <authorList>
            <consortium name="WormBaseParasite"/>
        </authorList>
    </citation>
    <scope>IDENTIFICATION</scope>
</reference>
<dbReference type="InterPro" id="IPR011701">
    <property type="entry name" value="MFS"/>
</dbReference>
<feature type="transmembrane region" description="Helical" evidence="5">
    <location>
        <begin position="90"/>
        <end position="107"/>
    </location>
</feature>
<protein>
    <submittedName>
        <fullName evidence="7">MFS domain-containing protein</fullName>
    </submittedName>
</protein>